<protein>
    <recommendedName>
        <fullName evidence="2">Choline/carnitine acyltransferase domain-containing protein</fullName>
    </recommendedName>
</protein>
<proteinExistence type="inferred from homology"/>
<dbReference type="InterPro" id="IPR039551">
    <property type="entry name" value="Cho/carn_acyl_trans"/>
</dbReference>
<dbReference type="Pfam" id="PF00755">
    <property type="entry name" value="Carn_acyltransf"/>
    <property type="match status" value="1"/>
</dbReference>
<dbReference type="SUPFAM" id="SSF52777">
    <property type="entry name" value="CoA-dependent acyltransferases"/>
    <property type="match status" value="1"/>
</dbReference>
<dbReference type="InterPro" id="IPR000542">
    <property type="entry name" value="Carn_acyl_trans"/>
</dbReference>
<dbReference type="GO" id="GO:0006631">
    <property type="term" value="P:fatty acid metabolic process"/>
    <property type="evidence" value="ECO:0007669"/>
    <property type="project" value="TreeGrafter"/>
</dbReference>
<evidence type="ECO:0000256" key="1">
    <source>
        <dbReference type="ARBA" id="ARBA00005232"/>
    </source>
</evidence>
<accession>A0A2D4I8Q7</accession>
<feature type="domain" description="Choline/carnitine acyltransferase" evidence="2">
    <location>
        <begin position="49"/>
        <end position="293"/>
    </location>
</feature>
<dbReference type="GO" id="GO:0009437">
    <property type="term" value="P:carnitine metabolic process"/>
    <property type="evidence" value="ECO:0007669"/>
    <property type="project" value="TreeGrafter"/>
</dbReference>
<dbReference type="Gene3D" id="3.30.559.10">
    <property type="entry name" value="Chloramphenicol acetyltransferase-like domain"/>
    <property type="match status" value="1"/>
</dbReference>
<dbReference type="GO" id="GO:0005739">
    <property type="term" value="C:mitochondrion"/>
    <property type="evidence" value="ECO:0007669"/>
    <property type="project" value="TreeGrafter"/>
</dbReference>
<dbReference type="EMBL" id="IACK01082967">
    <property type="protein sequence ID" value="LAA80606.1"/>
    <property type="molecule type" value="Transcribed_RNA"/>
</dbReference>
<reference evidence="3" key="1">
    <citation type="submission" date="2017-07" db="EMBL/GenBank/DDBJ databases">
        <authorList>
            <person name="Mikheyev A."/>
            <person name="Grau M."/>
        </authorList>
    </citation>
    <scope>NUCLEOTIDE SEQUENCE</scope>
    <source>
        <tissue evidence="3">Venom_gland</tissue>
    </source>
</reference>
<dbReference type="FunFam" id="3.30.559.10:FF:000042">
    <property type="entry name" value="Carnitine Palmitoyl Transferase"/>
    <property type="match status" value="1"/>
</dbReference>
<dbReference type="PANTHER" id="PTHR22589:SF74">
    <property type="entry name" value="CARNITINE O-PALMITOYLTRANSFERASE 1, LIVER ISOFORM"/>
    <property type="match status" value="1"/>
</dbReference>
<reference evidence="3" key="2">
    <citation type="submission" date="2017-11" db="EMBL/GenBank/DDBJ databases">
        <title>Coralsnake Venomics: Analyses of Venom Gland Transcriptomes and Proteomes of Six Brazilian Taxa.</title>
        <authorList>
            <person name="Aird S.D."/>
            <person name="Jorge da Silva N."/>
            <person name="Qiu L."/>
            <person name="Villar-Briones A."/>
            <person name="Aparecida-Saddi V."/>
            <person name="Campos-Telles M.P."/>
            <person name="Grau M."/>
            <person name="Mikheyev A.S."/>
        </authorList>
    </citation>
    <scope>NUCLEOTIDE SEQUENCE</scope>
    <source>
        <tissue evidence="3">Venom_gland</tissue>
    </source>
</reference>
<name>A0A2D4I8Q7_MICLE</name>
<evidence type="ECO:0000313" key="3">
    <source>
        <dbReference type="EMBL" id="LAA80606.1"/>
    </source>
</evidence>
<dbReference type="PANTHER" id="PTHR22589">
    <property type="entry name" value="CARNITINE O-ACYLTRANSFERASE"/>
    <property type="match status" value="1"/>
</dbReference>
<dbReference type="InterPro" id="IPR023213">
    <property type="entry name" value="CAT-like_dom_sf"/>
</dbReference>
<dbReference type="AlphaFoldDB" id="A0A2D4I8Q7"/>
<evidence type="ECO:0000259" key="2">
    <source>
        <dbReference type="Pfam" id="PF00755"/>
    </source>
</evidence>
<comment type="similarity">
    <text evidence="1">Belongs to the carnitine/choline acetyltransferase family.</text>
</comment>
<organism evidence="3">
    <name type="scientific">Micrurus lemniscatus lemniscatus</name>
    <dbReference type="NCBI Taxonomy" id="129467"/>
    <lineage>
        <taxon>Eukaryota</taxon>
        <taxon>Metazoa</taxon>
        <taxon>Chordata</taxon>
        <taxon>Craniata</taxon>
        <taxon>Vertebrata</taxon>
        <taxon>Euteleostomi</taxon>
        <taxon>Lepidosauria</taxon>
        <taxon>Squamata</taxon>
        <taxon>Bifurcata</taxon>
        <taxon>Unidentata</taxon>
        <taxon>Episquamata</taxon>
        <taxon>Toxicofera</taxon>
        <taxon>Serpentes</taxon>
        <taxon>Colubroidea</taxon>
        <taxon>Elapidae</taxon>
        <taxon>Elapinae</taxon>
        <taxon>Micrurus</taxon>
    </lineage>
</organism>
<sequence>MICSSMFNMLISISLIPPTIYTIHLQNVMLSDCLELGYTEDGHCKGEATLGIPLPTKLQWEIPEECQEVIEKSLDIARPLADDVDFHSFPFDTFGKGLMKKTKTSPDAFVQLALQLAHYRDMGKFCLTYEASMTRLFREGRTETVRSCTVQSCKFVQAMEDPNEIPEKKRNLFKAAAANHQCLYRQAMTGAGIDRHLFCLYVVSKYLAVESPFLKEVLAEPWRLSTSQTPQQHIDLDKNPGMESSGGGFGPVADDGYGVSYIIVGENLINFHISSKFSCTETNSHRFGKNLKQALCDILNLFHLGKNCTK</sequence>
<dbReference type="GO" id="GO:0004095">
    <property type="term" value="F:carnitine O-palmitoyltransferase activity"/>
    <property type="evidence" value="ECO:0007669"/>
    <property type="project" value="TreeGrafter"/>
</dbReference>